<feature type="domain" description="HTH tetR-type" evidence="3">
    <location>
        <begin position="1"/>
        <end position="61"/>
    </location>
</feature>
<dbReference type="InterPro" id="IPR001647">
    <property type="entry name" value="HTH_TetR"/>
</dbReference>
<accession>A0A9E8KQ95</accession>
<dbReference type="PANTHER" id="PTHR43479:SF12">
    <property type="entry name" value="TRANSCRIPTIONAL REGULATORY PROTEIN"/>
    <property type="match status" value="1"/>
</dbReference>
<dbReference type="PROSITE" id="PS50977">
    <property type="entry name" value="HTH_TETR_2"/>
    <property type="match status" value="1"/>
</dbReference>
<dbReference type="AlphaFoldDB" id="A0A9E8KQ95"/>
<dbReference type="InterPro" id="IPR009057">
    <property type="entry name" value="Homeodomain-like_sf"/>
</dbReference>
<dbReference type="Pfam" id="PF13972">
    <property type="entry name" value="TetR"/>
    <property type="match status" value="1"/>
</dbReference>
<gene>
    <name evidence="4" type="ORF">NNL22_06260</name>
</gene>
<dbReference type="RefSeq" id="WP_251811994.1">
    <property type="nucleotide sequence ID" value="NZ_CP101527.1"/>
</dbReference>
<dbReference type="EMBL" id="CP101527">
    <property type="protein sequence ID" value="UZW76178.1"/>
    <property type="molecule type" value="Genomic_DNA"/>
</dbReference>
<dbReference type="KEGG" id="asem:NNL22_06260"/>
<dbReference type="PRINTS" id="PR00455">
    <property type="entry name" value="HTHTETR"/>
</dbReference>
<evidence type="ECO:0000256" key="2">
    <source>
        <dbReference type="PROSITE-ProRule" id="PRU00335"/>
    </source>
</evidence>
<dbReference type="SUPFAM" id="SSF46689">
    <property type="entry name" value="Homeodomain-like"/>
    <property type="match status" value="1"/>
</dbReference>
<sequence length="204" mass="23742">MKTRDRILHTTLELFNECGEPNVTTLQIADELDISPGNLYYHFKNKTEILSELFEWYEKEIGEILDVPETSLDIEDQWLFLHLVFEVIARYRFLYQDLVNVMSRHERLAGKFKRVIAKKTNASRQICQNLAQQGVLKATPKEVDALCKSIVLTATYWISFSTVIDGEQSDDTLNQGVYQVMTLVLPYLREEERAILREMGEAYL</sequence>
<evidence type="ECO:0000259" key="3">
    <source>
        <dbReference type="PROSITE" id="PS50977"/>
    </source>
</evidence>
<proteinExistence type="predicted"/>
<dbReference type="Pfam" id="PF00440">
    <property type="entry name" value="TetR_N"/>
    <property type="match status" value="1"/>
</dbReference>
<dbReference type="Proteomes" id="UP001164472">
    <property type="component" value="Chromosome"/>
</dbReference>
<feature type="DNA-binding region" description="H-T-H motif" evidence="2">
    <location>
        <begin position="24"/>
        <end position="43"/>
    </location>
</feature>
<dbReference type="GO" id="GO:0003677">
    <property type="term" value="F:DNA binding"/>
    <property type="evidence" value="ECO:0007669"/>
    <property type="project" value="UniProtKB-UniRule"/>
</dbReference>
<protein>
    <submittedName>
        <fullName evidence="4">TetR/AcrR family transcriptional regulator</fullName>
    </submittedName>
</protein>
<dbReference type="PANTHER" id="PTHR43479">
    <property type="entry name" value="ACREF/ENVCD OPERON REPRESSOR-RELATED"/>
    <property type="match status" value="1"/>
</dbReference>
<name>A0A9E8KQ95_9ALTE</name>
<evidence type="ECO:0000313" key="4">
    <source>
        <dbReference type="EMBL" id="UZW76178.1"/>
    </source>
</evidence>
<organism evidence="4 5">
    <name type="scientific">Alkalimarinus sediminis</name>
    <dbReference type="NCBI Taxonomy" id="1632866"/>
    <lineage>
        <taxon>Bacteria</taxon>
        <taxon>Pseudomonadati</taxon>
        <taxon>Pseudomonadota</taxon>
        <taxon>Gammaproteobacteria</taxon>
        <taxon>Alteromonadales</taxon>
        <taxon>Alteromonadaceae</taxon>
        <taxon>Alkalimarinus</taxon>
    </lineage>
</organism>
<dbReference type="Gene3D" id="1.10.357.10">
    <property type="entry name" value="Tetracycline Repressor, domain 2"/>
    <property type="match status" value="1"/>
</dbReference>
<keyword evidence="5" id="KW-1185">Reference proteome</keyword>
<reference evidence="4" key="1">
    <citation type="submission" date="2022-07" db="EMBL/GenBank/DDBJ databases">
        <title>Alkalimarinus sp. nov., isolated from gut of a Alitta virens.</title>
        <authorList>
            <person name="Yang A.I."/>
            <person name="Shin N.-R."/>
        </authorList>
    </citation>
    <scope>NUCLEOTIDE SEQUENCE</scope>
    <source>
        <strain evidence="4">FA028</strain>
    </source>
</reference>
<dbReference type="InterPro" id="IPR050624">
    <property type="entry name" value="HTH-type_Tx_Regulator"/>
</dbReference>
<dbReference type="InterPro" id="IPR025722">
    <property type="entry name" value="TetR"/>
</dbReference>
<evidence type="ECO:0000256" key="1">
    <source>
        <dbReference type="ARBA" id="ARBA00023125"/>
    </source>
</evidence>
<keyword evidence="1 2" id="KW-0238">DNA-binding</keyword>
<evidence type="ECO:0000313" key="5">
    <source>
        <dbReference type="Proteomes" id="UP001164472"/>
    </source>
</evidence>